<gene>
    <name evidence="1" type="ordered locus">Arcve_1293</name>
</gene>
<evidence type="ECO:0000313" key="1">
    <source>
        <dbReference type="EMBL" id="AEA47299.1"/>
    </source>
</evidence>
<sequence>MDFEEIIAEIIEEEDDEFEGDEEAKLAEIYRLASRLVKLLEELKSYELREAASLMLIKEIVRDDRILVGLATKMLQDMSFGFDEDEKYVS</sequence>
<name>F2KN23_ARCVS</name>
<dbReference type="AlphaFoldDB" id="F2KN23"/>
<dbReference type="HOGENOM" id="CLU_2461592_0_0_2"/>
<dbReference type="Proteomes" id="UP000008136">
    <property type="component" value="Chromosome"/>
</dbReference>
<protein>
    <submittedName>
        <fullName evidence="1">Uncharacterized protein</fullName>
    </submittedName>
</protein>
<dbReference type="RefSeq" id="WP_013683961.1">
    <property type="nucleotide sequence ID" value="NC_015320.1"/>
</dbReference>
<dbReference type="STRING" id="693661.Arcve_1293"/>
<evidence type="ECO:0000313" key="2">
    <source>
        <dbReference type="Proteomes" id="UP000008136"/>
    </source>
</evidence>
<dbReference type="OrthoDB" id="51523at2157"/>
<dbReference type="eggNOG" id="arCOG10235">
    <property type="taxonomic scope" value="Archaea"/>
</dbReference>
<accession>F2KN23</accession>
<reference evidence="1 2" key="1">
    <citation type="submission" date="2011-03" db="EMBL/GenBank/DDBJ databases">
        <title>The complete genome of Archaeoglobus veneficus SNP6.</title>
        <authorList>
            <consortium name="US DOE Joint Genome Institute (JGI-PGF)"/>
            <person name="Lucas S."/>
            <person name="Copeland A."/>
            <person name="Lapidus A."/>
            <person name="Bruce D."/>
            <person name="Goodwin L."/>
            <person name="Pitluck S."/>
            <person name="Kyrpides N."/>
            <person name="Mavromatis K."/>
            <person name="Pagani I."/>
            <person name="Ivanova N."/>
            <person name="Mikhailova N."/>
            <person name="Lu M."/>
            <person name="Detter J.C."/>
            <person name="Tapia R."/>
            <person name="Han C."/>
            <person name="Land M."/>
            <person name="Hauser L."/>
            <person name="Markowitz V."/>
            <person name="Cheng J.-F."/>
            <person name="Hugenholtz P."/>
            <person name="Woyke T."/>
            <person name="Wu D."/>
            <person name="Spring S."/>
            <person name="Brambilla E."/>
            <person name="Klenk H.-P."/>
            <person name="Eisen J.A."/>
        </authorList>
    </citation>
    <scope>NUCLEOTIDE SEQUENCE [LARGE SCALE GENOMIC DNA]</scope>
    <source>
        <strain>SNP6</strain>
    </source>
</reference>
<organism evidence="1 2">
    <name type="scientific">Archaeoglobus veneficus (strain DSM 11195 / SNP6)</name>
    <dbReference type="NCBI Taxonomy" id="693661"/>
    <lineage>
        <taxon>Archaea</taxon>
        <taxon>Methanobacteriati</taxon>
        <taxon>Methanobacteriota</taxon>
        <taxon>Archaeoglobi</taxon>
        <taxon>Archaeoglobales</taxon>
        <taxon>Archaeoglobaceae</taxon>
        <taxon>Archaeoglobus</taxon>
    </lineage>
</organism>
<dbReference type="KEGG" id="ave:Arcve_1293"/>
<keyword evidence="2" id="KW-1185">Reference proteome</keyword>
<dbReference type="GeneID" id="10394414"/>
<proteinExistence type="predicted"/>
<dbReference type="EMBL" id="CP002588">
    <property type="protein sequence ID" value="AEA47299.1"/>
    <property type="molecule type" value="Genomic_DNA"/>
</dbReference>